<comment type="caution">
    <text evidence="2">The sequence shown here is derived from an EMBL/GenBank/DDBJ whole genome shotgun (WGS) entry which is preliminary data.</text>
</comment>
<organism evidence="2 3">
    <name type="scientific">Dactylosporangium matsuzakiense</name>
    <dbReference type="NCBI Taxonomy" id="53360"/>
    <lineage>
        <taxon>Bacteria</taxon>
        <taxon>Bacillati</taxon>
        <taxon>Actinomycetota</taxon>
        <taxon>Actinomycetes</taxon>
        <taxon>Micromonosporales</taxon>
        <taxon>Micromonosporaceae</taxon>
        <taxon>Dactylosporangium</taxon>
    </lineage>
</organism>
<proteinExistence type="predicted"/>
<keyword evidence="3" id="KW-1185">Reference proteome</keyword>
<evidence type="ECO:0000256" key="1">
    <source>
        <dbReference type="SAM" id="MobiDB-lite"/>
    </source>
</evidence>
<feature type="region of interest" description="Disordered" evidence="1">
    <location>
        <begin position="28"/>
        <end position="55"/>
    </location>
</feature>
<protein>
    <submittedName>
        <fullName evidence="2">Uncharacterized protein</fullName>
    </submittedName>
</protein>
<accession>A0A9W6NN08</accession>
<reference evidence="2" key="2">
    <citation type="submission" date="2023-01" db="EMBL/GenBank/DDBJ databases">
        <authorList>
            <person name="Sun Q."/>
            <person name="Evtushenko L."/>
        </authorList>
    </citation>
    <scope>NUCLEOTIDE SEQUENCE</scope>
    <source>
        <strain evidence="2">VKM Ac-1321</strain>
    </source>
</reference>
<dbReference type="AlphaFoldDB" id="A0A9W6NN08"/>
<evidence type="ECO:0000313" key="3">
    <source>
        <dbReference type="Proteomes" id="UP001143480"/>
    </source>
</evidence>
<sequence>MRGACECRRAHDAALTAPAPERATLAAASARSRWLPGPSRPRVAGWLPGPSRPRGSGLLCPRAVMVSVSGRMLPSHP</sequence>
<evidence type="ECO:0000313" key="2">
    <source>
        <dbReference type="EMBL" id="GLL02999.1"/>
    </source>
</evidence>
<gene>
    <name evidence="2" type="ORF">GCM10017581_047410</name>
</gene>
<dbReference type="Proteomes" id="UP001143480">
    <property type="component" value="Unassembled WGS sequence"/>
</dbReference>
<reference evidence="2" key="1">
    <citation type="journal article" date="2014" name="Int. J. Syst. Evol. Microbiol.">
        <title>Complete genome sequence of Corynebacterium casei LMG S-19264T (=DSM 44701T), isolated from a smear-ripened cheese.</title>
        <authorList>
            <consortium name="US DOE Joint Genome Institute (JGI-PGF)"/>
            <person name="Walter F."/>
            <person name="Albersmeier A."/>
            <person name="Kalinowski J."/>
            <person name="Ruckert C."/>
        </authorList>
    </citation>
    <scope>NUCLEOTIDE SEQUENCE</scope>
    <source>
        <strain evidence="2">VKM Ac-1321</strain>
    </source>
</reference>
<name>A0A9W6NN08_9ACTN</name>
<dbReference type="EMBL" id="BSFP01000028">
    <property type="protein sequence ID" value="GLL02999.1"/>
    <property type="molecule type" value="Genomic_DNA"/>
</dbReference>